<dbReference type="InterPro" id="IPR007829">
    <property type="entry name" value="TM2"/>
</dbReference>
<evidence type="ECO:0000256" key="1">
    <source>
        <dbReference type="ARBA" id="ARBA00004141"/>
    </source>
</evidence>
<evidence type="ECO:0000256" key="2">
    <source>
        <dbReference type="ARBA" id="ARBA00008284"/>
    </source>
</evidence>
<dbReference type="PANTHER" id="PTHR21016">
    <property type="entry name" value="BETA-AMYLOID BINDING PROTEIN-RELATED"/>
    <property type="match status" value="1"/>
</dbReference>
<keyword evidence="5" id="KW-1133">Transmembrane helix</keyword>
<keyword evidence="4" id="KW-0732">Signal</keyword>
<dbReference type="InterPro" id="IPR050932">
    <property type="entry name" value="TM2D1-3-like"/>
</dbReference>
<evidence type="ECO:0000256" key="7">
    <source>
        <dbReference type="ARBA" id="ARBA00023180"/>
    </source>
</evidence>
<evidence type="ECO:0000313" key="8">
    <source>
        <dbReference type="EMBL" id="CAH1797280.1"/>
    </source>
</evidence>
<proteinExistence type="inferred from homology"/>
<accession>A0A8J1XUK2</accession>
<keyword evidence="3" id="KW-0812">Transmembrane</keyword>
<reference evidence="8" key="1">
    <citation type="submission" date="2022-03" db="EMBL/GenBank/DDBJ databases">
        <authorList>
            <person name="Martin C."/>
        </authorList>
    </citation>
    <scope>NUCLEOTIDE SEQUENCE</scope>
</reference>
<keyword evidence="6" id="KW-0472">Membrane</keyword>
<dbReference type="GO" id="GO:0016020">
    <property type="term" value="C:membrane"/>
    <property type="evidence" value="ECO:0007669"/>
    <property type="project" value="UniProtKB-SubCell"/>
</dbReference>
<evidence type="ECO:0000256" key="3">
    <source>
        <dbReference type="ARBA" id="ARBA00022692"/>
    </source>
</evidence>
<organism evidence="8 9">
    <name type="scientific">Owenia fusiformis</name>
    <name type="common">Polychaete worm</name>
    <dbReference type="NCBI Taxonomy" id="6347"/>
    <lineage>
        <taxon>Eukaryota</taxon>
        <taxon>Metazoa</taxon>
        <taxon>Spiralia</taxon>
        <taxon>Lophotrochozoa</taxon>
        <taxon>Annelida</taxon>
        <taxon>Polychaeta</taxon>
        <taxon>Sedentaria</taxon>
        <taxon>Canalipalpata</taxon>
        <taxon>Sabellida</taxon>
        <taxon>Oweniida</taxon>
        <taxon>Oweniidae</taxon>
        <taxon>Owenia</taxon>
    </lineage>
</organism>
<comment type="similarity">
    <text evidence="2">Belongs to the TM2 family.</text>
</comment>
<evidence type="ECO:0000256" key="4">
    <source>
        <dbReference type="ARBA" id="ARBA00022729"/>
    </source>
</evidence>
<evidence type="ECO:0000313" key="9">
    <source>
        <dbReference type="Proteomes" id="UP000749559"/>
    </source>
</evidence>
<keyword evidence="7" id="KW-0325">Glycoprotein</keyword>
<sequence>MDLVKNFYFSNILLIYTLIGVLRCIKAISTEGTCDGESCDIEFDPYSPLIKCSYLPSEFITCDEPVDHGGNATARDLLGYGCAKWGGEKYDEVDHTAVICHALDGIECHGNRTFLKDGFPCIRYNGHYFVTTLIYSVLLGFLGVDRYCLGHTGTAVGKMLTLGGVGIWWIVDVILLVTGGLRPADDSNWVPYY</sequence>
<protein>
    <submittedName>
        <fullName evidence="8">Uncharacterized protein</fullName>
    </submittedName>
</protein>
<evidence type="ECO:0000256" key="6">
    <source>
        <dbReference type="ARBA" id="ARBA00023136"/>
    </source>
</evidence>
<dbReference type="Proteomes" id="UP000749559">
    <property type="component" value="Unassembled WGS sequence"/>
</dbReference>
<dbReference type="PANTHER" id="PTHR21016:SF4">
    <property type="entry name" value="TM2 DOMAIN-CONTAINING PROTEIN 2"/>
    <property type="match status" value="1"/>
</dbReference>
<dbReference type="AlphaFoldDB" id="A0A8J1XUK2"/>
<dbReference type="Pfam" id="PF05154">
    <property type="entry name" value="TM2"/>
    <property type="match status" value="1"/>
</dbReference>
<keyword evidence="9" id="KW-1185">Reference proteome</keyword>
<dbReference type="EMBL" id="CAIIXF020000010">
    <property type="protein sequence ID" value="CAH1797280.1"/>
    <property type="molecule type" value="Genomic_DNA"/>
</dbReference>
<name>A0A8J1XUK2_OWEFU</name>
<comment type="caution">
    <text evidence="8">The sequence shown here is derived from an EMBL/GenBank/DDBJ whole genome shotgun (WGS) entry which is preliminary data.</text>
</comment>
<comment type="subcellular location">
    <subcellularLocation>
        <location evidence="1">Membrane</location>
        <topology evidence="1">Multi-pass membrane protein</topology>
    </subcellularLocation>
</comment>
<evidence type="ECO:0000256" key="5">
    <source>
        <dbReference type="ARBA" id="ARBA00022989"/>
    </source>
</evidence>
<dbReference type="OrthoDB" id="408511at2759"/>
<gene>
    <name evidence="8" type="ORF">OFUS_LOCUS21598</name>
</gene>